<dbReference type="RefSeq" id="XP_028488528.1">
    <property type="nucleotide sequence ID" value="XM_028629337.1"/>
</dbReference>
<dbReference type="AlphaFoldDB" id="A0A443I453"/>
<dbReference type="EMBL" id="RCNU01000001">
    <property type="protein sequence ID" value="RWQ98883.1"/>
    <property type="molecule type" value="Genomic_DNA"/>
</dbReference>
<comment type="caution">
    <text evidence="5">The sequence shown here is derived from an EMBL/GenBank/DDBJ whole genome shotgun (WGS) entry which is preliminary data.</text>
</comment>
<organism evidence="5 6">
    <name type="scientific">Byssochlamys spectabilis</name>
    <name type="common">Paecilomyces variotii</name>
    <dbReference type="NCBI Taxonomy" id="264951"/>
    <lineage>
        <taxon>Eukaryota</taxon>
        <taxon>Fungi</taxon>
        <taxon>Dikarya</taxon>
        <taxon>Ascomycota</taxon>
        <taxon>Pezizomycotina</taxon>
        <taxon>Eurotiomycetes</taxon>
        <taxon>Eurotiomycetidae</taxon>
        <taxon>Eurotiales</taxon>
        <taxon>Thermoascaceae</taxon>
        <taxon>Paecilomyces</taxon>
    </lineage>
</organism>
<feature type="domain" description="INO80 complex subunit 3-like middle region" evidence="4">
    <location>
        <begin position="161"/>
        <end position="254"/>
    </location>
</feature>
<accession>A0A443I453</accession>
<feature type="region of interest" description="Disordered" evidence="2">
    <location>
        <begin position="253"/>
        <end position="346"/>
    </location>
</feature>
<name>A0A443I453_BYSSP</name>
<feature type="compositionally biased region" description="Basic and acidic residues" evidence="2">
    <location>
        <begin position="216"/>
        <end position="229"/>
    </location>
</feature>
<evidence type="ECO:0000313" key="5">
    <source>
        <dbReference type="EMBL" id="RWQ98883.1"/>
    </source>
</evidence>
<dbReference type="GO" id="GO:0006338">
    <property type="term" value="P:chromatin remodeling"/>
    <property type="evidence" value="ECO:0007669"/>
    <property type="project" value="InterPro"/>
</dbReference>
<dbReference type="GeneID" id="39598614"/>
<dbReference type="Pfam" id="PF14612">
    <property type="entry name" value="Ino80_Iec3"/>
    <property type="match status" value="1"/>
</dbReference>
<feature type="region of interest" description="Disordered" evidence="2">
    <location>
        <begin position="209"/>
        <end position="229"/>
    </location>
</feature>
<evidence type="ECO:0000256" key="1">
    <source>
        <dbReference type="SAM" id="Coils"/>
    </source>
</evidence>
<feature type="compositionally biased region" description="Polar residues" evidence="2">
    <location>
        <begin position="1"/>
        <end position="13"/>
    </location>
</feature>
<evidence type="ECO:0000313" key="6">
    <source>
        <dbReference type="Proteomes" id="UP000283841"/>
    </source>
</evidence>
<evidence type="ECO:0000259" key="3">
    <source>
        <dbReference type="Pfam" id="PF14612"/>
    </source>
</evidence>
<feature type="region of interest" description="Disordered" evidence="2">
    <location>
        <begin position="1"/>
        <end position="29"/>
    </location>
</feature>
<dbReference type="GO" id="GO:0031011">
    <property type="term" value="C:Ino80 complex"/>
    <property type="evidence" value="ECO:0007669"/>
    <property type="project" value="InterPro"/>
</dbReference>
<protein>
    <submittedName>
        <fullName evidence="5">IEC3 subunit of the Ino80 complex, chromatin re-modelling-domain-containing protein</fullName>
    </submittedName>
</protein>
<reference evidence="5 6" key="1">
    <citation type="journal article" date="2018" name="Front. Microbiol.">
        <title>Genomic and genetic insights into a cosmopolitan fungus, Paecilomyces variotii (Eurotiales).</title>
        <authorList>
            <person name="Urquhart A.S."/>
            <person name="Mondo S.J."/>
            <person name="Makela M.R."/>
            <person name="Hane J.K."/>
            <person name="Wiebenga A."/>
            <person name="He G."/>
            <person name="Mihaltcheva S."/>
            <person name="Pangilinan J."/>
            <person name="Lipzen A."/>
            <person name="Barry K."/>
            <person name="de Vries R.P."/>
            <person name="Grigoriev I.V."/>
            <person name="Idnurm A."/>
        </authorList>
    </citation>
    <scope>NUCLEOTIDE SEQUENCE [LARGE SCALE GENOMIC DNA]</scope>
    <source>
        <strain evidence="5 6">CBS 101075</strain>
    </source>
</reference>
<dbReference type="VEuPathDB" id="FungiDB:C8Q69DRAFT_449048"/>
<dbReference type="InterPro" id="IPR055449">
    <property type="entry name" value="Iec3-like_M"/>
</dbReference>
<dbReference type="InterPro" id="IPR032742">
    <property type="entry name" value="Iec3_N"/>
</dbReference>
<dbReference type="OrthoDB" id="1650at2759"/>
<sequence>MPQEHSGQTSMSDSLPDAQPAAAPTKQTYKSFKKKYAKLKVQFELGMRESEALFREQMRIQDLSNRIQEQNDQLLEVLLEFNESLHVPTHLRYDLNVPGESPALNPVDEEAQPPPSYDVATAKATLDEARSELASGEITPDTYRRLEEAVKRSKAFEPSNKYPSLLQVPHTTTEQFSHELDGDNLGYLTPEHEAEYFLMMDARLGDAQAAEQLSRAPEKPSLAEREREAALRNPVSVYNWLRRNQPQVFLQDNEITSEKSVSRPANLRTSKRATQPRKEEDVYDEDGILMDVAPAPGSSRGKRKRDDDTGYRPKGGSSGGRGSRKKKDDGSYGGRRTSKRSSGVGA</sequence>
<feature type="coiled-coil region" evidence="1">
    <location>
        <begin position="53"/>
        <end position="80"/>
    </location>
</feature>
<dbReference type="Proteomes" id="UP000283841">
    <property type="component" value="Unassembled WGS sequence"/>
</dbReference>
<keyword evidence="6" id="KW-1185">Reference proteome</keyword>
<feature type="domain" description="INO80 complex subunit 3 N-terminal" evidence="3">
    <location>
        <begin position="30"/>
        <end position="99"/>
    </location>
</feature>
<proteinExistence type="predicted"/>
<keyword evidence="1" id="KW-0175">Coiled coil</keyword>
<evidence type="ECO:0000259" key="4">
    <source>
        <dbReference type="Pfam" id="PF24244"/>
    </source>
</evidence>
<gene>
    <name evidence="5" type="ORF">C8Q69DRAFT_449048</name>
</gene>
<dbReference type="STRING" id="264951.A0A443I453"/>
<dbReference type="Pfam" id="PF24244">
    <property type="entry name" value="Iec3-like_M"/>
    <property type="match status" value="1"/>
</dbReference>
<evidence type="ECO:0000256" key="2">
    <source>
        <dbReference type="SAM" id="MobiDB-lite"/>
    </source>
</evidence>